<feature type="non-terminal residue" evidence="2">
    <location>
        <position position="1"/>
    </location>
</feature>
<comment type="caution">
    <text evidence="2">The sequence shown here is derived from an EMBL/GenBank/DDBJ whole genome shotgun (WGS) entry which is preliminary data.</text>
</comment>
<dbReference type="EMBL" id="RWGY01000031">
    <property type="protein sequence ID" value="TVU15898.1"/>
    <property type="molecule type" value="Genomic_DNA"/>
</dbReference>
<proteinExistence type="predicted"/>
<name>A0A5J9TYG1_9POAL</name>
<evidence type="ECO:0000256" key="1">
    <source>
        <dbReference type="SAM" id="MobiDB-lite"/>
    </source>
</evidence>
<sequence>MAANKAGLTTHNGRGKSTSNAYHTNRSADSSFAGTNRKGRTKSKSKRAGTQGTYPEASPLPLGAVLPHQLVGLLNPPVAVDHHLLLLAFTLRRLLLAVNLGRLLLRLRRGGGGRGHQPHHDRREAGVAGREQGPRRSQRWRGRRSGEEARCRMAEEDGSGHPGAHRRWWWSPPICLSRIKIWNELERWGHTVSDGGEQKLLAMDDKEAEAQVQPCFREEVKEEEQGSGGKTITSVD</sequence>
<protein>
    <submittedName>
        <fullName evidence="2">Uncharacterized protein</fullName>
    </submittedName>
</protein>
<evidence type="ECO:0000313" key="3">
    <source>
        <dbReference type="Proteomes" id="UP000324897"/>
    </source>
</evidence>
<dbReference type="Gramene" id="TVU15898">
    <property type="protein sequence ID" value="TVU15898"/>
    <property type="gene ID" value="EJB05_39441"/>
</dbReference>
<dbReference type="Proteomes" id="UP000324897">
    <property type="component" value="Unassembled WGS sequence"/>
</dbReference>
<reference evidence="2 3" key="1">
    <citation type="journal article" date="2019" name="Sci. Rep.">
        <title>A high-quality genome of Eragrostis curvula grass provides insights into Poaceae evolution and supports new strategies to enhance forage quality.</title>
        <authorList>
            <person name="Carballo J."/>
            <person name="Santos B.A.C.M."/>
            <person name="Zappacosta D."/>
            <person name="Garbus I."/>
            <person name="Selva J.P."/>
            <person name="Gallo C.A."/>
            <person name="Diaz A."/>
            <person name="Albertini E."/>
            <person name="Caccamo M."/>
            <person name="Echenique V."/>
        </authorList>
    </citation>
    <scope>NUCLEOTIDE SEQUENCE [LARGE SCALE GENOMIC DNA]</scope>
    <source>
        <strain evidence="3">cv. Victoria</strain>
        <tissue evidence="2">Leaf</tissue>
    </source>
</reference>
<feature type="compositionally biased region" description="Basic residues" evidence="1">
    <location>
        <begin position="37"/>
        <end position="47"/>
    </location>
</feature>
<organism evidence="2 3">
    <name type="scientific">Eragrostis curvula</name>
    <name type="common">weeping love grass</name>
    <dbReference type="NCBI Taxonomy" id="38414"/>
    <lineage>
        <taxon>Eukaryota</taxon>
        <taxon>Viridiplantae</taxon>
        <taxon>Streptophyta</taxon>
        <taxon>Embryophyta</taxon>
        <taxon>Tracheophyta</taxon>
        <taxon>Spermatophyta</taxon>
        <taxon>Magnoliopsida</taxon>
        <taxon>Liliopsida</taxon>
        <taxon>Poales</taxon>
        <taxon>Poaceae</taxon>
        <taxon>PACMAD clade</taxon>
        <taxon>Chloridoideae</taxon>
        <taxon>Eragrostideae</taxon>
        <taxon>Eragrostidinae</taxon>
        <taxon>Eragrostis</taxon>
    </lineage>
</organism>
<evidence type="ECO:0000313" key="2">
    <source>
        <dbReference type="EMBL" id="TVU15898.1"/>
    </source>
</evidence>
<dbReference type="AlphaFoldDB" id="A0A5J9TYG1"/>
<gene>
    <name evidence="2" type="ORF">EJB05_39441</name>
</gene>
<feature type="region of interest" description="Disordered" evidence="1">
    <location>
        <begin position="109"/>
        <end position="163"/>
    </location>
</feature>
<accession>A0A5J9TYG1</accession>
<feature type="compositionally biased region" description="Basic residues" evidence="1">
    <location>
        <begin position="109"/>
        <end position="120"/>
    </location>
</feature>
<keyword evidence="3" id="KW-1185">Reference proteome</keyword>
<feature type="compositionally biased region" description="Basic and acidic residues" evidence="1">
    <location>
        <begin position="144"/>
        <end position="159"/>
    </location>
</feature>
<feature type="region of interest" description="Disordered" evidence="1">
    <location>
        <begin position="1"/>
        <end position="61"/>
    </location>
</feature>
<feature type="compositionally biased region" description="Polar residues" evidence="1">
    <location>
        <begin position="7"/>
        <end position="34"/>
    </location>
</feature>